<accession>A0A926ERA6</accession>
<evidence type="ECO:0000256" key="1">
    <source>
        <dbReference type="SAM" id="MobiDB-lite"/>
    </source>
</evidence>
<feature type="region of interest" description="Disordered" evidence="1">
    <location>
        <begin position="1"/>
        <end position="21"/>
    </location>
</feature>
<protein>
    <submittedName>
        <fullName evidence="2">Uncharacterized protein</fullName>
    </submittedName>
</protein>
<evidence type="ECO:0000313" key="3">
    <source>
        <dbReference type="Proteomes" id="UP000623678"/>
    </source>
</evidence>
<feature type="compositionally biased region" description="Polar residues" evidence="1">
    <location>
        <begin position="1"/>
        <end position="12"/>
    </location>
</feature>
<dbReference type="EMBL" id="JACRTD010000009">
    <property type="protein sequence ID" value="MBC8586281.1"/>
    <property type="molecule type" value="Genomic_DNA"/>
</dbReference>
<evidence type="ECO:0000313" key="2">
    <source>
        <dbReference type="EMBL" id="MBC8586281.1"/>
    </source>
</evidence>
<reference evidence="2" key="1">
    <citation type="submission" date="2020-08" db="EMBL/GenBank/DDBJ databases">
        <title>Genome public.</title>
        <authorList>
            <person name="Liu C."/>
            <person name="Sun Q."/>
        </authorList>
    </citation>
    <scope>NUCLEOTIDE SEQUENCE</scope>
    <source>
        <strain evidence="2">NSJ-64</strain>
    </source>
</reference>
<comment type="caution">
    <text evidence="2">The sequence shown here is derived from an EMBL/GenBank/DDBJ whole genome shotgun (WGS) entry which is preliminary data.</text>
</comment>
<organism evidence="2 3">
    <name type="scientific">Youxingia wuxianensis</name>
    <dbReference type="NCBI Taxonomy" id="2763678"/>
    <lineage>
        <taxon>Bacteria</taxon>
        <taxon>Bacillati</taxon>
        <taxon>Bacillota</taxon>
        <taxon>Clostridia</taxon>
        <taxon>Eubacteriales</taxon>
        <taxon>Oscillospiraceae</taxon>
        <taxon>Youxingia</taxon>
    </lineage>
</organism>
<name>A0A926ERA6_9FIRM</name>
<sequence>MLGRVFNNSFSRGSIPASVKK</sequence>
<keyword evidence="3" id="KW-1185">Reference proteome</keyword>
<proteinExistence type="predicted"/>
<gene>
    <name evidence="2" type="ORF">H8705_11890</name>
</gene>
<dbReference type="AlphaFoldDB" id="A0A926ERA6"/>
<dbReference type="Proteomes" id="UP000623678">
    <property type="component" value="Unassembled WGS sequence"/>
</dbReference>